<dbReference type="PROSITE" id="PS50878">
    <property type="entry name" value="RT_POL"/>
    <property type="match status" value="2"/>
</dbReference>
<dbReference type="PROSITE" id="PS00028">
    <property type="entry name" value="ZINC_FINGER_C2H2_1"/>
    <property type="match status" value="1"/>
</dbReference>
<dbReference type="InterPro" id="IPR043502">
    <property type="entry name" value="DNA/RNA_pol_sf"/>
</dbReference>
<proteinExistence type="predicted"/>
<evidence type="ECO:0000313" key="5">
    <source>
        <dbReference type="Proteomes" id="UP000719412"/>
    </source>
</evidence>
<evidence type="ECO:0008006" key="6">
    <source>
        <dbReference type="Google" id="ProtNLM"/>
    </source>
</evidence>
<dbReference type="CDD" id="cd01650">
    <property type="entry name" value="RT_nLTR_like"/>
    <property type="match status" value="1"/>
</dbReference>
<feature type="region of interest" description="Disordered" evidence="1">
    <location>
        <begin position="361"/>
        <end position="383"/>
    </location>
</feature>
<reference evidence="4" key="1">
    <citation type="journal article" date="2020" name="J Insects Food Feed">
        <title>The yellow mealworm (Tenebrio molitor) genome: a resource for the emerging insects as food and feed industry.</title>
        <authorList>
            <person name="Eriksson T."/>
            <person name="Andere A."/>
            <person name="Kelstrup H."/>
            <person name="Emery V."/>
            <person name="Picard C."/>
        </authorList>
    </citation>
    <scope>NUCLEOTIDE SEQUENCE</scope>
    <source>
        <strain evidence="4">Stoneville</strain>
        <tissue evidence="4">Whole head</tissue>
    </source>
</reference>
<feature type="region of interest" description="Disordered" evidence="1">
    <location>
        <begin position="944"/>
        <end position="971"/>
    </location>
</feature>
<dbReference type="PANTHER" id="PTHR37557">
    <property type="entry name" value="115 KDA PROTEIN IN TYPE-1 RETROTRANSPOSABLE ELEMENT R1DM-LIKE PROTEIN-RELATED-RELATED"/>
    <property type="match status" value="1"/>
</dbReference>
<feature type="compositionally biased region" description="Basic residues" evidence="1">
    <location>
        <begin position="1"/>
        <end position="10"/>
    </location>
</feature>
<evidence type="ECO:0000313" key="4">
    <source>
        <dbReference type="EMBL" id="KAH0814670.1"/>
    </source>
</evidence>
<gene>
    <name evidence="4" type="ORF">GEV33_008121</name>
</gene>
<organism evidence="4 5">
    <name type="scientific">Tenebrio molitor</name>
    <name type="common">Yellow mealworm beetle</name>
    <dbReference type="NCBI Taxonomy" id="7067"/>
    <lineage>
        <taxon>Eukaryota</taxon>
        <taxon>Metazoa</taxon>
        <taxon>Ecdysozoa</taxon>
        <taxon>Arthropoda</taxon>
        <taxon>Hexapoda</taxon>
        <taxon>Insecta</taxon>
        <taxon>Pterygota</taxon>
        <taxon>Neoptera</taxon>
        <taxon>Endopterygota</taxon>
        <taxon>Coleoptera</taxon>
        <taxon>Polyphaga</taxon>
        <taxon>Cucujiformia</taxon>
        <taxon>Tenebrionidae</taxon>
        <taxon>Tenebrio</taxon>
    </lineage>
</organism>
<feature type="compositionally biased region" description="Low complexity" evidence="1">
    <location>
        <begin position="252"/>
        <end position="267"/>
    </location>
</feature>
<dbReference type="InterPro" id="IPR013087">
    <property type="entry name" value="Znf_C2H2_type"/>
</dbReference>
<dbReference type="Pfam" id="PF00078">
    <property type="entry name" value="RVT_1"/>
    <property type="match status" value="2"/>
</dbReference>
<feature type="domain" description="Reverse transcriptase" evidence="3">
    <location>
        <begin position="1129"/>
        <end position="1396"/>
    </location>
</feature>
<feature type="region of interest" description="Disordered" evidence="1">
    <location>
        <begin position="1"/>
        <end position="26"/>
    </location>
</feature>
<feature type="region of interest" description="Disordered" evidence="1">
    <location>
        <begin position="1033"/>
        <end position="1054"/>
    </location>
</feature>
<feature type="domain" description="Reverse transcriptase" evidence="3">
    <location>
        <begin position="429"/>
        <end position="632"/>
    </location>
</feature>
<feature type="compositionally biased region" description="Basic and acidic residues" evidence="1">
    <location>
        <begin position="196"/>
        <end position="214"/>
    </location>
</feature>
<feature type="region of interest" description="Disordered" evidence="1">
    <location>
        <begin position="194"/>
        <end position="277"/>
    </location>
</feature>
<feature type="compositionally biased region" description="Polar residues" evidence="1">
    <location>
        <begin position="224"/>
        <end position="234"/>
    </location>
</feature>
<accession>A0A8J6LB57</accession>
<evidence type="ECO:0000259" key="2">
    <source>
        <dbReference type="PROSITE" id="PS50206"/>
    </source>
</evidence>
<name>A0A8J6LB57_TENMO</name>
<dbReference type="InterPro" id="IPR001763">
    <property type="entry name" value="Rhodanese-like_dom"/>
</dbReference>
<sequence>MSASRNAKHKTLGDRPNTHEASPRQALTPRRLFIQCAPSQTNVRLWSRAALFSANDVTEVTKRSLRLQKDCGARDTSKCQSCDARYPTFSGVRQHERLAHPEQESEAKLSEAERTLLENIALVEAKSTKAVGFYKDMLEKARKELARAIGQDSPPRQVMRDGVIKTANSKIPCRESNDAIKPKTVLSRVYSGGFDQSRRQTKERLEVEASRCPRETGAGFPSGNDHNNGEQSPIVSRRILRSTDQRNKETARATTTTRQRLSQSLQQNEHAESHGSSAIELESEAISLHLKQYLVSLPKQETSLVALVRATLNKPRERLIELVDDWLVDTIQGQPRNKRRQHSNKALDVPRQKDVEDLYGGILESPSPADDSPFTPKPRNQDNVLQPITQHDVRAAKVNWRQSAQGPDKNCVGCMKSVSEEKLSILNKVLLLRNVQTTSWTRTNTTLIPKGGDLKTTENWRPITIGSAVQRLFHRILVKRLKAHGKAYQVVSLDIRRAFDTVSRSMRRFRVHTFLRQYIMATFTSTTTIKGDSQSPLLFNMEMDELLESLNSNFSGGSLRNGARCAAMAFADDIIILSDHEVEVPLMLGTVEEFLIVAGRTVPRTKRSTYKDGDVSPPPFRPRRRFAYGTDSPPTVSPTIEVGAYGAYPPRGCPQGLLLGEVGLQSLLDRRMEHSVIFLFKLFRGLQECPHVLERISLRVSRSGSRHFANQKILLHLLLNQGDPAQMSARALNVNVKKFKQARVNGGKAPTSTSSWSRQAMGSALMDAGIPPNPVHFAGHAEGIVDLRARERRPEIMDDRDELPLSRMERISDPSAGREREGRLLKSGSALANGRGPVTRRNPMFNPGPQAGAPASEGAARSADNRQWTWIACQESTPGGSNNAINIERVHAQWSLKETRLMARLEADAIRRGGETLGAVKGKRRTPDYWRLVQEILREPAMNLLAPSPEGGGAPNPDGGEPSRRDDEETTDLPLNYTGEIRSALEDLVGGVDWTQTGKEGARFCDIACRALGGENVSAAILAWLRDVLPAKRGNPRPPARDLDGTRSVTNKAKRRAQYARAQELFRRDPKAFAARIFSGNSQHASRPKGSPEFVRFWRRIFEGESLERGEHIGMAAGAQEEEGRRGLCRRGTASGPDGIAVVDWNNVPPAIAALLFNIFMHFHRLLASRLVAIPDLLSNFQRAFLSGVDGIAENLSVLDTILTEARRKCRSLHLASLDVSKACDTVSHMAIVEACEGAGLPQPFVEYVRSYGSATTLLELGRRSVKINVNRGVRQGDPLSPLLFNLVLDRALKRLLTDVGFRLGTSCVTALAFADDVILCGITSWGLQRNLEIFKEEFRRSGLSLNPGKSKCVSLVASGRGKKVKLVMTPTFRASGSWLNQVDGTTFCKYLGLQFRGCGMAGCGSDDVAECLERLTHAPLKPQQRMHLVRVFLLPRFYHVWTFGRLNAGILRRLDIRVRNATRTWLRLPPDVPVGYFHAPTNGGTRYSAIVALHSAVASQEIGSRMERMSADGTRELYRSMDGRALRESVRETPSTQWLRYCTRAIRVPARDWLNYISVHINALQSRVRTSRGRRDGVDVCHRTHGGRVLRHDAIAKALSVHLAQRGWSVRREVSYQMVVGVRRPNIVASRGREIAVVDVQVVAPNPSLDSAHRKKVAKYRDEAQLATCLVRGASVQPRRAEEETQVRFASANISFWSSESARSLRELGLTDRELAQYSTYALRGSWMNWVRFVGWRNEKDPLADPIYISGRWQHRQCRALASRGTVLLRGSGCAREDVRMSSSAAIQRALNVNVKKFKQARRLLACPLKPQQKINILRTYLLPRLFYGLQNAKISAANLKSVDRVTRHYAKKILHLHLHTQDSLIHSPFREGGLGVIELRITIPHIFRSRIRKLGDAAAGEPVIVAALSSQTVVRLLGRLDAMCGNITPGEHYHRAISGRCFSAGLQQSSADGASRHWISHPPKGWSGGDWVRAVHLRTANLPTVGIPSNPVELRRRALWPMTPPSIATAQWLQRSPSSVGGMGERFWRSPTCDIRMERSLYKPDLVVSRSPSDAVVRDVQTPGRLDRVPPRYGIARDKSMTIPSFWRPPGGVWRACNQPTSRALGIHAGLRRACVASVLKWGCSAHRTFMRRVWKDRATVRFRMGDLHQHQH</sequence>
<feature type="region of interest" description="Disordered" evidence="1">
    <location>
        <begin position="829"/>
        <end position="864"/>
    </location>
</feature>
<feature type="compositionally biased region" description="Basic and acidic residues" evidence="1">
    <location>
        <begin position="241"/>
        <end position="251"/>
    </location>
</feature>
<comment type="caution">
    <text evidence="4">The sequence shown here is derived from an EMBL/GenBank/DDBJ whole genome shotgun (WGS) entry which is preliminary data.</text>
</comment>
<dbReference type="PROSITE" id="PS50206">
    <property type="entry name" value="RHODANESE_3"/>
    <property type="match status" value="1"/>
</dbReference>
<dbReference type="InterPro" id="IPR000477">
    <property type="entry name" value="RT_dom"/>
</dbReference>
<dbReference type="EMBL" id="JABDTM020024040">
    <property type="protein sequence ID" value="KAH0814670.1"/>
    <property type="molecule type" value="Genomic_DNA"/>
</dbReference>
<dbReference type="SUPFAM" id="SSF56672">
    <property type="entry name" value="DNA/RNA polymerases"/>
    <property type="match status" value="2"/>
</dbReference>
<dbReference type="GO" id="GO:0071897">
    <property type="term" value="P:DNA biosynthetic process"/>
    <property type="evidence" value="ECO:0007669"/>
    <property type="project" value="UniProtKB-ARBA"/>
</dbReference>
<reference evidence="4" key="2">
    <citation type="submission" date="2021-08" db="EMBL/GenBank/DDBJ databases">
        <authorList>
            <person name="Eriksson T."/>
        </authorList>
    </citation>
    <scope>NUCLEOTIDE SEQUENCE</scope>
    <source>
        <strain evidence="4">Stoneville</strain>
        <tissue evidence="4">Whole head</tissue>
    </source>
</reference>
<dbReference type="PANTHER" id="PTHR37557:SF4">
    <property type="entry name" value="CCHC-TYPE DOMAIN-CONTAINING PROTEIN"/>
    <property type="match status" value="1"/>
</dbReference>
<protein>
    <recommendedName>
        <fullName evidence="6">Reverse transcriptase</fullName>
    </recommendedName>
</protein>
<feature type="compositionally biased region" description="Basic and acidic residues" evidence="1">
    <location>
        <begin position="11"/>
        <end position="22"/>
    </location>
</feature>
<dbReference type="Proteomes" id="UP000719412">
    <property type="component" value="Unassembled WGS sequence"/>
</dbReference>
<keyword evidence="5" id="KW-1185">Reference proteome</keyword>
<evidence type="ECO:0000256" key="1">
    <source>
        <dbReference type="SAM" id="MobiDB-lite"/>
    </source>
</evidence>
<feature type="domain" description="Rhodanese" evidence="2">
    <location>
        <begin position="1697"/>
        <end position="1740"/>
    </location>
</feature>
<evidence type="ECO:0000259" key="3">
    <source>
        <dbReference type="PROSITE" id="PS50878"/>
    </source>
</evidence>